<dbReference type="PROSITE" id="PS50404">
    <property type="entry name" value="GST_NTER"/>
    <property type="match status" value="1"/>
</dbReference>
<evidence type="ECO:0000256" key="1">
    <source>
        <dbReference type="ARBA" id="ARBA00011738"/>
    </source>
</evidence>
<accession>A0A139A9F2</accession>
<dbReference type="GO" id="GO:0006749">
    <property type="term" value="P:glutathione metabolic process"/>
    <property type="evidence" value="ECO:0007669"/>
    <property type="project" value="TreeGrafter"/>
</dbReference>
<dbReference type="SFLD" id="SFLDG00358">
    <property type="entry name" value="Main_(cytGST)"/>
    <property type="match status" value="1"/>
</dbReference>
<dbReference type="InterPro" id="IPR040079">
    <property type="entry name" value="Glutathione_S-Trfase"/>
</dbReference>
<dbReference type="CDD" id="cd03051">
    <property type="entry name" value="GST_N_GTT2_like"/>
    <property type="match status" value="1"/>
</dbReference>
<proteinExistence type="predicted"/>
<dbReference type="PANTHER" id="PTHR43969">
    <property type="entry name" value="GLUTATHIONE S TRANSFERASE D10, ISOFORM A-RELATED"/>
    <property type="match status" value="1"/>
</dbReference>
<dbReference type="Proteomes" id="UP000070544">
    <property type="component" value="Unassembled WGS sequence"/>
</dbReference>
<dbReference type="PANTHER" id="PTHR43969:SF9">
    <property type="entry name" value="GLUTATHIONE S TRANSFERASE D10, ISOFORM A-RELATED"/>
    <property type="match status" value="1"/>
</dbReference>
<dbReference type="STRING" id="1344416.A0A139A9F2"/>
<gene>
    <name evidence="4" type="ORF">M427DRAFT_367209</name>
</gene>
<evidence type="ECO:0000313" key="4">
    <source>
        <dbReference type="EMBL" id="KXS13452.1"/>
    </source>
</evidence>
<keyword evidence="5" id="KW-1185">Reference proteome</keyword>
<feature type="domain" description="GST C-terminal" evidence="3">
    <location>
        <begin position="95"/>
        <end position="217"/>
    </location>
</feature>
<evidence type="ECO:0000259" key="3">
    <source>
        <dbReference type="PROSITE" id="PS50405"/>
    </source>
</evidence>
<dbReference type="SFLD" id="SFLDS00019">
    <property type="entry name" value="Glutathione_Transferase_(cytos"/>
    <property type="match status" value="1"/>
</dbReference>
<dbReference type="GO" id="GO:0004364">
    <property type="term" value="F:glutathione transferase activity"/>
    <property type="evidence" value="ECO:0007669"/>
    <property type="project" value="TreeGrafter"/>
</dbReference>
<dbReference type="Pfam" id="PF00043">
    <property type="entry name" value="GST_C"/>
    <property type="match status" value="1"/>
</dbReference>
<dbReference type="Gene3D" id="3.40.30.10">
    <property type="entry name" value="Glutaredoxin"/>
    <property type="match status" value="1"/>
</dbReference>
<dbReference type="EMBL" id="KQ965777">
    <property type="protein sequence ID" value="KXS13452.1"/>
    <property type="molecule type" value="Genomic_DNA"/>
</dbReference>
<dbReference type="PROSITE" id="PS50405">
    <property type="entry name" value="GST_CTER"/>
    <property type="match status" value="1"/>
</dbReference>
<keyword evidence="4" id="KW-0808">Transferase</keyword>
<comment type="subunit">
    <text evidence="1">Homodimer.</text>
</comment>
<dbReference type="InterPro" id="IPR034345">
    <property type="entry name" value="Gtt2-like_N"/>
</dbReference>
<dbReference type="AlphaFoldDB" id="A0A139A9F2"/>
<protein>
    <submittedName>
        <fullName evidence="4">Glutathione S-transferase domain-containing protein</fullName>
    </submittedName>
</protein>
<dbReference type="InterPro" id="IPR004045">
    <property type="entry name" value="Glutathione_S-Trfase_N"/>
</dbReference>
<evidence type="ECO:0000259" key="2">
    <source>
        <dbReference type="PROSITE" id="PS50404"/>
    </source>
</evidence>
<sequence>MTVKAKLGSPVFYNSIGPNPRLVKVFMKEKGIKIPFVDVDLLAGENRQQPYLAKNSAGQMPCLEIDDGVFIAEILPICEYLNDIFPEGIDLFGKTPEERAITRMWLRRIDYKLDNSIVNGFRFAEGYELFKNRLRVMPQAADDLKKLGQEMTLWFDEQMADGRKYIAGDRLTLADFWAYIIFDFGAGFGQKVNPEAKRILEWMDRMKKEHHSLTEIQ</sequence>
<name>A0A139A9F2_GONPJ</name>
<dbReference type="InterPro" id="IPR004046">
    <property type="entry name" value="GST_C"/>
</dbReference>
<dbReference type="SUPFAM" id="SSF47616">
    <property type="entry name" value="GST C-terminal domain-like"/>
    <property type="match status" value="1"/>
</dbReference>
<reference evidence="4 5" key="1">
    <citation type="journal article" date="2015" name="Genome Biol. Evol.">
        <title>Phylogenomic analyses indicate that early fungi evolved digesting cell walls of algal ancestors of land plants.</title>
        <authorList>
            <person name="Chang Y."/>
            <person name="Wang S."/>
            <person name="Sekimoto S."/>
            <person name="Aerts A.L."/>
            <person name="Choi C."/>
            <person name="Clum A."/>
            <person name="LaButti K.M."/>
            <person name="Lindquist E.A."/>
            <person name="Yee Ngan C."/>
            <person name="Ohm R.A."/>
            <person name="Salamov A.A."/>
            <person name="Grigoriev I.V."/>
            <person name="Spatafora J.W."/>
            <person name="Berbee M.L."/>
        </authorList>
    </citation>
    <scope>NUCLEOTIDE SEQUENCE [LARGE SCALE GENOMIC DNA]</scope>
    <source>
        <strain evidence="4 5">JEL478</strain>
    </source>
</reference>
<dbReference type="InterPro" id="IPR010987">
    <property type="entry name" value="Glutathione-S-Trfase_C-like"/>
</dbReference>
<dbReference type="InterPro" id="IPR036249">
    <property type="entry name" value="Thioredoxin-like_sf"/>
</dbReference>
<dbReference type="InterPro" id="IPR036282">
    <property type="entry name" value="Glutathione-S-Trfase_C_sf"/>
</dbReference>
<dbReference type="OMA" id="AICRYFE"/>
<feature type="domain" description="GST N-terminal" evidence="2">
    <location>
        <begin position="7"/>
        <end position="89"/>
    </location>
</feature>
<dbReference type="OrthoDB" id="249703at2759"/>
<dbReference type="Gene3D" id="1.20.1050.10">
    <property type="match status" value="1"/>
</dbReference>
<dbReference type="Pfam" id="PF13417">
    <property type="entry name" value="GST_N_3"/>
    <property type="match status" value="1"/>
</dbReference>
<evidence type="ECO:0000313" key="5">
    <source>
        <dbReference type="Proteomes" id="UP000070544"/>
    </source>
</evidence>
<dbReference type="SUPFAM" id="SSF52833">
    <property type="entry name" value="Thioredoxin-like"/>
    <property type="match status" value="1"/>
</dbReference>
<organism evidence="4 5">
    <name type="scientific">Gonapodya prolifera (strain JEL478)</name>
    <name type="common">Monoblepharis prolifera</name>
    <dbReference type="NCBI Taxonomy" id="1344416"/>
    <lineage>
        <taxon>Eukaryota</taxon>
        <taxon>Fungi</taxon>
        <taxon>Fungi incertae sedis</taxon>
        <taxon>Chytridiomycota</taxon>
        <taxon>Chytridiomycota incertae sedis</taxon>
        <taxon>Monoblepharidomycetes</taxon>
        <taxon>Monoblepharidales</taxon>
        <taxon>Gonapodyaceae</taxon>
        <taxon>Gonapodya</taxon>
    </lineage>
</organism>